<dbReference type="PANTHER" id="PTHR37309">
    <property type="entry name" value="SLR0284 PROTEIN"/>
    <property type="match status" value="1"/>
</dbReference>
<feature type="transmembrane region" description="Helical" evidence="1">
    <location>
        <begin position="40"/>
        <end position="62"/>
    </location>
</feature>
<organism evidence="2 3">
    <name type="scientific">Negadavirga shengliensis</name>
    <dbReference type="NCBI Taxonomy" id="1389218"/>
    <lineage>
        <taxon>Bacteria</taxon>
        <taxon>Pseudomonadati</taxon>
        <taxon>Bacteroidota</taxon>
        <taxon>Cytophagia</taxon>
        <taxon>Cytophagales</taxon>
        <taxon>Cyclobacteriaceae</taxon>
        <taxon>Negadavirga</taxon>
    </lineage>
</organism>
<evidence type="ECO:0000313" key="3">
    <source>
        <dbReference type="Proteomes" id="UP001595818"/>
    </source>
</evidence>
<proteinExistence type="predicted"/>
<dbReference type="InterPro" id="IPR007165">
    <property type="entry name" value="Phage_holin_4_2"/>
</dbReference>
<dbReference type="RefSeq" id="WP_377061761.1">
    <property type="nucleotide sequence ID" value="NZ_JBHSJJ010000002.1"/>
</dbReference>
<dbReference type="EMBL" id="JBHSJJ010000002">
    <property type="protein sequence ID" value="MFC4870842.1"/>
    <property type="molecule type" value="Genomic_DNA"/>
</dbReference>
<gene>
    <name evidence="2" type="ORF">ACFPFU_04030</name>
</gene>
<keyword evidence="1" id="KW-1133">Transmembrane helix</keyword>
<dbReference type="Pfam" id="PF04020">
    <property type="entry name" value="Phage_holin_4_2"/>
    <property type="match status" value="1"/>
</dbReference>
<reference evidence="3" key="1">
    <citation type="journal article" date="2019" name="Int. J. Syst. Evol. Microbiol.">
        <title>The Global Catalogue of Microorganisms (GCM) 10K type strain sequencing project: providing services to taxonomists for standard genome sequencing and annotation.</title>
        <authorList>
            <consortium name="The Broad Institute Genomics Platform"/>
            <consortium name="The Broad Institute Genome Sequencing Center for Infectious Disease"/>
            <person name="Wu L."/>
            <person name="Ma J."/>
        </authorList>
    </citation>
    <scope>NUCLEOTIDE SEQUENCE [LARGE SCALE GENOMIC DNA]</scope>
    <source>
        <strain evidence="3">CGMCC 4.7466</strain>
    </source>
</reference>
<evidence type="ECO:0000256" key="1">
    <source>
        <dbReference type="SAM" id="Phobius"/>
    </source>
</evidence>
<keyword evidence="1" id="KW-0472">Membrane</keyword>
<comment type="caution">
    <text evidence="2">The sequence shown here is derived from an EMBL/GenBank/DDBJ whole genome shotgun (WGS) entry which is preliminary data.</text>
</comment>
<evidence type="ECO:0000313" key="2">
    <source>
        <dbReference type="EMBL" id="MFC4870842.1"/>
    </source>
</evidence>
<sequence length="123" mass="13251">MSKPKEILNILFQLVVAGLVIIFTAYILPGITVDDYLTGVIIAALLALLNITIKPILIFLTIPITLITLGLFLLVINALLVVIAAKIVSGFTVDGFWWALLFSLILSLVNSILGISLGEGFRS</sequence>
<accession>A0ABV9SX67</accession>
<dbReference type="PANTHER" id="PTHR37309:SF1">
    <property type="entry name" value="SLR0284 PROTEIN"/>
    <property type="match status" value="1"/>
</dbReference>
<keyword evidence="1" id="KW-0812">Transmembrane</keyword>
<keyword evidence="3" id="KW-1185">Reference proteome</keyword>
<feature type="transmembrane region" description="Helical" evidence="1">
    <location>
        <begin position="95"/>
        <end position="117"/>
    </location>
</feature>
<name>A0ABV9SX67_9BACT</name>
<protein>
    <submittedName>
        <fullName evidence="2">Phage holin family protein</fullName>
    </submittedName>
</protein>
<feature type="transmembrane region" description="Helical" evidence="1">
    <location>
        <begin position="69"/>
        <end position="89"/>
    </location>
</feature>
<dbReference type="Proteomes" id="UP001595818">
    <property type="component" value="Unassembled WGS sequence"/>
</dbReference>
<feature type="transmembrane region" description="Helical" evidence="1">
    <location>
        <begin position="7"/>
        <end position="28"/>
    </location>
</feature>